<dbReference type="RefSeq" id="WP_135266426.1">
    <property type="nucleotide sequence ID" value="NZ_CP038436.1"/>
</dbReference>
<evidence type="ECO:0008006" key="4">
    <source>
        <dbReference type="Google" id="ProtNLM"/>
    </source>
</evidence>
<accession>A0A4P7ID11</accession>
<keyword evidence="3" id="KW-1185">Reference proteome</keyword>
<proteinExistence type="predicted"/>
<keyword evidence="1" id="KW-0812">Transmembrane</keyword>
<sequence>MSHLGSRVSALLDGHLTPAEEERCWSHVHSCHACRDLVEREGWVKTRLAQLSLGSSCAPDRLKDSLLGHQGALAAQPFATASNAAAAYPARSRHRGLVAIGGGAAGACVVGVLALGLAGSPRVDPRPPVTDIPGPSAVTPTPLTERFLLAREKMAR</sequence>
<dbReference type="KEGG" id="nsn:EXE58_02525"/>
<keyword evidence="1" id="KW-1133">Transmembrane helix</keyword>
<organism evidence="2 3">
    <name type="scientific">Nocardioides seonyuensis</name>
    <dbReference type="NCBI Taxonomy" id="2518371"/>
    <lineage>
        <taxon>Bacteria</taxon>
        <taxon>Bacillati</taxon>
        <taxon>Actinomycetota</taxon>
        <taxon>Actinomycetes</taxon>
        <taxon>Propionibacteriales</taxon>
        <taxon>Nocardioidaceae</taxon>
        <taxon>Nocardioides</taxon>
    </lineage>
</organism>
<evidence type="ECO:0000313" key="2">
    <source>
        <dbReference type="EMBL" id="QBX54453.1"/>
    </source>
</evidence>
<reference evidence="2 3" key="1">
    <citation type="submission" date="2019-03" db="EMBL/GenBank/DDBJ databases">
        <title>Three New Species of Nocardioides, Nocardioides euryhalodurans sp. nov., Nocardioides seonyuensis sp. nov. and Nocardioides eburneoflavus sp. nov. Iolated from Soil.</title>
        <authorList>
            <person name="Roh S.G."/>
            <person name="Lee C."/>
            <person name="Kim M.-K."/>
            <person name="Kim S.B."/>
        </authorList>
    </citation>
    <scope>NUCLEOTIDE SEQUENCE [LARGE SCALE GENOMIC DNA]</scope>
    <source>
        <strain evidence="2 3">MMS17-SY207-3</strain>
    </source>
</reference>
<name>A0A4P7ID11_9ACTN</name>
<evidence type="ECO:0000313" key="3">
    <source>
        <dbReference type="Proteomes" id="UP000294853"/>
    </source>
</evidence>
<dbReference type="AlphaFoldDB" id="A0A4P7ID11"/>
<feature type="transmembrane region" description="Helical" evidence="1">
    <location>
        <begin position="97"/>
        <end position="118"/>
    </location>
</feature>
<dbReference type="EMBL" id="CP038436">
    <property type="protein sequence ID" value="QBX54453.1"/>
    <property type="molecule type" value="Genomic_DNA"/>
</dbReference>
<evidence type="ECO:0000256" key="1">
    <source>
        <dbReference type="SAM" id="Phobius"/>
    </source>
</evidence>
<keyword evidence="1" id="KW-0472">Membrane</keyword>
<dbReference type="Proteomes" id="UP000294853">
    <property type="component" value="Chromosome"/>
</dbReference>
<protein>
    <recommendedName>
        <fullName evidence="4">Zinc-finger domain-containing protein</fullName>
    </recommendedName>
</protein>
<gene>
    <name evidence="2" type="ORF">EXE58_02525</name>
</gene>
<dbReference type="OrthoDB" id="3743969at2"/>